<dbReference type="EMBL" id="LC371242">
    <property type="protein sequence ID" value="BBC78245.1"/>
    <property type="molecule type" value="Genomic_DNA"/>
</dbReference>
<evidence type="ECO:0000313" key="1">
    <source>
        <dbReference type="EMBL" id="BBC78245.1"/>
    </source>
</evidence>
<dbReference type="InterPro" id="IPR021404">
    <property type="entry name" value="Phage_T4_Gp24.3"/>
</dbReference>
<evidence type="ECO:0000313" key="2">
    <source>
        <dbReference type="Proteomes" id="UP000250157"/>
    </source>
</evidence>
<dbReference type="Pfam" id="PF11242">
    <property type="entry name" value="DUF2774"/>
    <property type="match status" value="1"/>
</dbReference>
<reference evidence="1 2" key="1">
    <citation type="submission" date="2018-02" db="EMBL/GenBank/DDBJ databases">
        <title>Full genome sequencing of a novel polyvalent bacteriophage as one of T4-Family member.</title>
        <authorList>
            <person name="Kawasaki T."/>
            <person name="Saad A.M."/>
            <person name="Yamada T."/>
        </authorList>
    </citation>
    <scope>NUCLEOTIDE SEQUENCE [LARGE SCALE GENOMIC DNA]</scope>
    <source>
        <strain evidence="1 2">EcS1</strain>
    </source>
</reference>
<organism evidence="1 2">
    <name type="scientific">Escherichia phage EcS1</name>
    <dbReference type="NCBI Taxonomy" id="2083276"/>
    <lineage>
        <taxon>Viruses</taxon>
        <taxon>Duplodnaviria</taxon>
        <taxon>Heunggongvirae</taxon>
        <taxon>Uroviricota</taxon>
        <taxon>Caudoviricetes</taxon>
        <taxon>Pantevenvirales</taxon>
        <taxon>Straboviridae</taxon>
        <taxon>Tevenvirinae</taxon>
        <taxon>Kagamiyamavirus</taxon>
        <taxon>Kagamiyamavirus ecs1</taxon>
    </lineage>
</organism>
<dbReference type="RefSeq" id="YP_010090892.1">
    <property type="nucleotide sequence ID" value="NC_055721.1"/>
</dbReference>
<dbReference type="Proteomes" id="UP000250157">
    <property type="component" value="Segment"/>
</dbReference>
<keyword evidence="2" id="KW-1185">Reference proteome</keyword>
<accession>A0A2Z5ZCN8</accession>
<dbReference type="KEGG" id="vg:65108384"/>
<proteinExistence type="predicted"/>
<sequence>MNIAVQIYTMIEDLKMTFGDVAEKLGISAREAAKHWAEGEKLKIKFKSREKVVYRKRMTTSTLHHKKLVKNINAHATLSKTEA</sequence>
<protein>
    <submittedName>
        <fullName evidence="1">Uncharacterized protein</fullName>
    </submittedName>
</protein>
<dbReference type="GeneID" id="65108384"/>
<name>A0A2Z5ZCN8_9CAUD</name>